<keyword evidence="5" id="KW-0732">Signal</keyword>
<evidence type="ECO:0000256" key="9">
    <source>
        <dbReference type="ARBA" id="ARBA00023170"/>
    </source>
</evidence>
<evidence type="ECO:0000259" key="15">
    <source>
        <dbReference type="SMART" id="SM00079"/>
    </source>
</evidence>
<keyword evidence="17" id="KW-1185">Reference proteome</keyword>
<evidence type="ECO:0000256" key="14">
    <source>
        <dbReference type="SAM" id="Phobius"/>
    </source>
</evidence>
<dbReference type="CDD" id="cd19990">
    <property type="entry name" value="PBP1_GABAb_receptor_plant"/>
    <property type="match status" value="1"/>
</dbReference>
<dbReference type="Proteomes" id="UP001229421">
    <property type="component" value="Unassembled WGS sequence"/>
</dbReference>
<dbReference type="PANTHER" id="PTHR18966">
    <property type="entry name" value="IONOTROPIC GLUTAMATE RECEPTOR"/>
    <property type="match status" value="1"/>
</dbReference>
<proteinExistence type="inferred from homology"/>
<evidence type="ECO:0000256" key="8">
    <source>
        <dbReference type="ARBA" id="ARBA00023136"/>
    </source>
</evidence>
<dbReference type="Gene3D" id="3.40.50.2300">
    <property type="match status" value="2"/>
</dbReference>
<comment type="caution">
    <text evidence="16">The sequence shown here is derived from an EMBL/GenBank/DDBJ whole genome shotgun (WGS) entry which is preliminary data.</text>
</comment>
<dbReference type="Pfam" id="PF01094">
    <property type="entry name" value="ANF_receptor"/>
    <property type="match status" value="1"/>
</dbReference>
<feature type="transmembrane region" description="Helical" evidence="14">
    <location>
        <begin position="549"/>
        <end position="567"/>
    </location>
</feature>
<evidence type="ECO:0000313" key="17">
    <source>
        <dbReference type="Proteomes" id="UP001229421"/>
    </source>
</evidence>
<dbReference type="AlphaFoldDB" id="A0AAD8P9F6"/>
<dbReference type="Gene3D" id="3.40.190.10">
    <property type="entry name" value="Periplasmic binding protein-like II"/>
    <property type="match status" value="2"/>
</dbReference>
<evidence type="ECO:0000256" key="4">
    <source>
        <dbReference type="ARBA" id="ARBA00022692"/>
    </source>
</evidence>
<dbReference type="InterPro" id="IPR015683">
    <property type="entry name" value="Ionotropic_Glu_rcpt"/>
</dbReference>
<comment type="subcellular location">
    <subcellularLocation>
        <location evidence="1">Membrane</location>
        <topology evidence="1">Multi-pass membrane protein</topology>
    </subcellularLocation>
</comment>
<dbReference type="GO" id="GO:0015276">
    <property type="term" value="F:ligand-gated monoatomic ion channel activity"/>
    <property type="evidence" value="ECO:0007669"/>
    <property type="project" value="InterPro"/>
</dbReference>
<dbReference type="PIRSF" id="PIRSF037090">
    <property type="entry name" value="Iontro_Glu-like_rcpt_pln"/>
    <property type="match status" value="1"/>
</dbReference>
<keyword evidence="10" id="KW-0325">Glycoprotein</keyword>
<dbReference type="SUPFAM" id="SSF53822">
    <property type="entry name" value="Periplasmic binding protein-like I"/>
    <property type="match status" value="1"/>
</dbReference>
<sequence length="835" mass="93429">MHSQAQNADPPYMEIPIGVILDMGSWVGKTVHSWISMAVSEFYTINNHYKTRIVLHIRDTHGEPLHALSAALDLLEKTKVQAILGSQSTAEAKFLAGLGDQAKIPVLSLSPIPSFNIHPYFLQITQDETTQVKGIASMVSSFGWKNVIIIFEDTDNGRDMATFMANFFQEKSITITYISPISTSATNEVLQDELHKLSNMQTKLYVVHASHSLASRLFQNAKSLGMMDAGYKWIVTSKAMDLLDFMDDEVIESMQGVVGFKSHIPQSTDLQKITLKWRKEYHMMKIKDINTFAISAYDGVSALAMAVEKTLSALKLNTKELETTRSAQWSATLLNHMLKISFNGLTGEFRFLNARVMTQVLEIVNVIGKEEVKVGFWTPDAAFTKKTGELNSFPGDGLESIVWPGGVLNTPTHRILQENSIRLRVGIPVKSRSGNFLQVDYDHHTNSSLVSGFCVDVFQATLARLSLSLPIEFIPYMNAGVGEVNYNDFIYQVHLRQFDAAIGDITITTNRSRYVDFTLPYTDFGLATLYRNEATTSLWIFMEPLSSDLWLVSACFFILLGFVIWVLEHGTNDEFQGSLLQQTGSILWFAFSTLVYAHRQKLESNLSRFVVTVWLFVVLVLVASYTAALSSLLTVEQIQLASKRGSVGYQYGSPVQGVIVRNLNFNDTRLKPYNTIEEFAYALSAGSKKGGVDAIVDEIPYIKEFLARYPSGYSMVTSEDITNGFGFVFPPGSPLTPQISRKIVELREDGTLQELEKKWFGQQSDQQSNDSTPKILTLKGLRGLFLISGVSMAAALFLFVLYYIHQKLHYTYLMLAGGKLAFILRFILPKSAIRS</sequence>
<dbReference type="SMART" id="SM00079">
    <property type="entry name" value="PBPe"/>
    <property type="match status" value="1"/>
</dbReference>
<feature type="transmembrane region" description="Helical" evidence="14">
    <location>
        <begin position="784"/>
        <end position="804"/>
    </location>
</feature>
<organism evidence="16 17">
    <name type="scientific">Tagetes erecta</name>
    <name type="common">African marigold</name>
    <dbReference type="NCBI Taxonomy" id="13708"/>
    <lineage>
        <taxon>Eukaryota</taxon>
        <taxon>Viridiplantae</taxon>
        <taxon>Streptophyta</taxon>
        <taxon>Embryophyta</taxon>
        <taxon>Tracheophyta</taxon>
        <taxon>Spermatophyta</taxon>
        <taxon>Magnoliopsida</taxon>
        <taxon>eudicotyledons</taxon>
        <taxon>Gunneridae</taxon>
        <taxon>Pentapetalae</taxon>
        <taxon>asterids</taxon>
        <taxon>campanulids</taxon>
        <taxon>Asterales</taxon>
        <taxon>Asteraceae</taxon>
        <taxon>Asteroideae</taxon>
        <taxon>Heliantheae alliance</taxon>
        <taxon>Tageteae</taxon>
        <taxon>Tagetes</taxon>
    </lineage>
</organism>
<evidence type="ECO:0000256" key="5">
    <source>
        <dbReference type="ARBA" id="ARBA00022729"/>
    </source>
</evidence>
<dbReference type="InterPro" id="IPR019594">
    <property type="entry name" value="Glu/Gly-bd"/>
</dbReference>
<name>A0AAD8P9F6_TARER</name>
<feature type="transmembrane region" description="Helical" evidence="14">
    <location>
        <begin position="609"/>
        <end position="635"/>
    </location>
</feature>
<keyword evidence="4 14" id="KW-0812">Transmembrane</keyword>
<evidence type="ECO:0000256" key="10">
    <source>
        <dbReference type="ARBA" id="ARBA00023180"/>
    </source>
</evidence>
<feature type="domain" description="Ionotropic glutamate receptor C-terminal" evidence="15">
    <location>
        <begin position="422"/>
        <end position="762"/>
    </location>
</feature>
<protein>
    <recommendedName>
        <fullName evidence="13">Glutamate receptor</fullName>
    </recommendedName>
</protein>
<keyword evidence="9 13" id="KW-0675">Receptor</keyword>
<keyword evidence="12 13" id="KW-0407">Ion channel</keyword>
<reference evidence="16" key="1">
    <citation type="journal article" date="2023" name="bioRxiv">
        <title>Improved chromosome-level genome assembly for marigold (Tagetes erecta).</title>
        <authorList>
            <person name="Jiang F."/>
            <person name="Yuan L."/>
            <person name="Wang S."/>
            <person name="Wang H."/>
            <person name="Xu D."/>
            <person name="Wang A."/>
            <person name="Fan W."/>
        </authorList>
    </citation>
    <scope>NUCLEOTIDE SEQUENCE</scope>
    <source>
        <strain evidence="16">WSJ</strain>
        <tissue evidence="16">Leaf</tissue>
    </source>
</reference>
<keyword evidence="8 13" id="KW-0472">Membrane</keyword>
<feature type="transmembrane region" description="Helical" evidence="14">
    <location>
        <begin position="579"/>
        <end position="597"/>
    </location>
</feature>
<dbReference type="InterPro" id="IPR028082">
    <property type="entry name" value="Peripla_BP_I"/>
</dbReference>
<keyword evidence="7 13" id="KW-0406">Ion transport</keyword>
<accession>A0AAD8P9F6</accession>
<evidence type="ECO:0000256" key="13">
    <source>
        <dbReference type="PIRNR" id="PIRNR037090"/>
    </source>
</evidence>
<evidence type="ECO:0000256" key="3">
    <source>
        <dbReference type="ARBA" id="ARBA00022448"/>
    </source>
</evidence>
<dbReference type="InterPro" id="IPR017103">
    <property type="entry name" value="Iontropic_Glu_rcpt_pln"/>
</dbReference>
<evidence type="ECO:0000256" key="2">
    <source>
        <dbReference type="ARBA" id="ARBA00008685"/>
    </source>
</evidence>
<feature type="transmembrane region" description="Helical" evidence="14">
    <location>
        <begin position="810"/>
        <end position="828"/>
    </location>
</feature>
<dbReference type="FunFam" id="1.10.287.70:FF:000037">
    <property type="entry name" value="Glutamate receptor"/>
    <property type="match status" value="1"/>
</dbReference>
<dbReference type="Pfam" id="PF10613">
    <property type="entry name" value="Lig_chan-Glu_bd"/>
    <property type="match status" value="1"/>
</dbReference>
<keyword evidence="3 13" id="KW-0813">Transport</keyword>
<dbReference type="InterPro" id="IPR001828">
    <property type="entry name" value="ANF_lig-bd_rcpt"/>
</dbReference>
<evidence type="ECO:0000256" key="12">
    <source>
        <dbReference type="ARBA" id="ARBA00023303"/>
    </source>
</evidence>
<comment type="function">
    <text evidence="13">Glutamate-gated receptor that probably acts as non-selective cation channel.</text>
</comment>
<gene>
    <name evidence="16" type="ORF">QVD17_02765</name>
</gene>
<dbReference type="InterPro" id="IPR044440">
    <property type="entry name" value="GABAb_receptor_plant_PBP1"/>
</dbReference>
<keyword evidence="11 13" id="KW-1071">Ligand-gated ion channel</keyword>
<dbReference type="Gene3D" id="1.10.287.70">
    <property type="match status" value="1"/>
</dbReference>
<dbReference type="SUPFAM" id="SSF53850">
    <property type="entry name" value="Periplasmic binding protein-like II"/>
    <property type="match status" value="1"/>
</dbReference>
<dbReference type="FunFam" id="3.40.50.2300:FF:000081">
    <property type="entry name" value="Glutamate receptor"/>
    <property type="match status" value="1"/>
</dbReference>
<keyword evidence="6 14" id="KW-1133">Transmembrane helix</keyword>
<dbReference type="Pfam" id="PF00060">
    <property type="entry name" value="Lig_chan"/>
    <property type="match status" value="1"/>
</dbReference>
<evidence type="ECO:0000256" key="11">
    <source>
        <dbReference type="ARBA" id="ARBA00023286"/>
    </source>
</evidence>
<dbReference type="EMBL" id="JAUHHV010000001">
    <property type="protein sequence ID" value="KAK1436981.1"/>
    <property type="molecule type" value="Genomic_DNA"/>
</dbReference>
<evidence type="ECO:0000313" key="16">
    <source>
        <dbReference type="EMBL" id="KAK1436981.1"/>
    </source>
</evidence>
<dbReference type="InterPro" id="IPR001320">
    <property type="entry name" value="Iontro_rcpt_C"/>
</dbReference>
<evidence type="ECO:0000256" key="6">
    <source>
        <dbReference type="ARBA" id="ARBA00022989"/>
    </source>
</evidence>
<dbReference type="CDD" id="cd13686">
    <property type="entry name" value="GluR_Plant"/>
    <property type="match status" value="1"/>
</dbReference>
<evidence type="ECO:0000256" key="7">
    <source>
        <dbReference type="ARBA" id="ARBA00023065"/>
    </source>
</evidence>
<comment type="similarity">
    <text evidence="2 13">Belongs to the glutamate-gated ion channel (TC 1.A.10.1) family.</text>
</comment>
<dbReference type="GO" id="GO:0016020">
    <property type="term" value="C:membrane"/>
    <property type="evidence" value="ECO:0007669"/>
    <property type="project" value="UniProtKB-SubCell"/>
</dbReference>
<evidence type="ECO:0000256" key="1">
    <source>
        <dbReference type="ARBA" id="ARBA00004141"/>
    </source>
</evidence>